<name>A0A0C9XPY8_9AGAR</name>
<dbReference type="AlphaFoldDB" id="A0A0C9XPY8"/>
<protein>
    <submittedName>
        <fullName evidence="1">Uncharacterized protein</fullName>
    </submittedName>
</protein>
<proteinExistence type="predicted"/>
<organism evidence="1 2">
    <name type="scientific">Laccaria amethystina LaAM-08-1</name>
    <dbReference type="NCBI Taxonomy" id="1095629"/>
    <lineage>
        <taxon>Eukaryota</taxon>
        <taxon>Fungi</taxon>
        <taxon>Dikarya</taxon>
        <taxon>Basidiomycota</taxon>
        <taxon>Agaricomycotina</taxon>
        <taxon>Agaricomycetes</taxon>
        <taxon>Agaricomycetidae</taxon>
        <taxon>Agaricales</taxon>
        <taxon>Agaricineae</taxon>
        <taxon>Hydnangiaceae</taxon>
        <taxon>Laccaria</taxon>
    </lineage>
</organism>
<gene>
    <name evidence="1" type="ORF">K443DRAFT_464935</name>
</gene>
<accession>A0A0C9XPY8</accession>
<evidence type="ECO:0000313" key="2">
    <source>
        <dbReference type="Proteomes" id="UP000054477"/>
    </source>
</evidence>
<reference evidence="1 2" key="1">
    <citation type="submission" date="2014-04" db="EMBL/GenBank/DDBJ databases">
        <authorList>
            <consortium name="DOE Joint Genome Institute"/>
            <person name="Kuo A."/>
            <person name="Kohler A."/>
            <person name="Nagy L.G."/>
            <person name="Floudas D."/>
            <person name="Copeland A."/>
            <person name="Barry K.W."/>
            <person name="Cichocki N."/>
            <person name="Veneault-Fourrey C."/>
            <person name="LaButti K."/>
            <person name="Lindquist E.A."/>
            <person name="Lipzen A."/>
            <person name="Lundell T."/>
            <person name="Morin E."/>
            <person name="Murat C."/>
            <person name="Sun H."/>
            <person name="Tunlid A."/>
            <person name="Henrissat B."/>
            <person name="Grigoriev I.V."/>
            <person name="Hibbett D.S."/>
            <person name="Martin F."/>
            <person name="Nordberg H.P."/>
            <person name="Cantor M.N."/>
            <person name="Hua S.X."/>
        </authorList>
    </citation>
    <scope>NUCLEOTIDE SEQUENCE [LARGE SCALE GENOMIC DNA]</scope>
    <source>
        <strain evidence="1 2">LaAM-08-1</strain>
    </source>
</reference>
<dbReference type="Proteomes" id="UP000054477">
    <property type="component" value="Unassembled WGS sequence"/>
</dbReference>
<keyword evidence="2" id="KW-1185">Reference proteome</keyword>
<sequence length="76" mass="8576">MWHISDNLNILGHHTSTGARHTIQTYLTLIGIKRLECGEMRCRVPHPPGSVCARRNLSQCLTGFDKCTTTSFAQHR</sequence>
<dbReference type="EMBL" id="KN838577">
    <property type="protein sequence ID" value="KIK03674.1"/>
    <property type="molecule type" value="Genomic_DNA"/>
</dbReference>
<evidence type="ECO:0000313" key="1">
    <source>
        <dbReference type="EMBL" id="KIK03674.1"/>
    </source>
</evidence>
<reference evidence="2" key="2">
    <citation type="submission" date="2015-01" db="EMBL/GenBank/DDBJ databases">
        <title>Evolutionary Origins and Diversification of the Mycorrhizal Mutualists.</title>
        <authorList>
            <consortium name="DOE Joint Genome Institute"/>
            <consortium name="Mycorrhizal Genomics Consortium"/>
            <person name="Kohler A."/>
            <person name="Kuo A."/>
            <person name="Nagy L.G."/>
            <person name="Floudas D."/>
            <person name="Copeland A."/>
            <person name="Barry K.W."/>
            <person name="Cichocki N."/>
            <person name="Veneault-Fourrey C."/>
            <person name="LaButti K."/>
            <person name="Lindquist E.A."/>
            <person name="Lipzen A."/>
            <person name="Lundell T."/>
            <person name="Morin E."/>
            <person name="Murat C."/>
            <person name="Riley R."/>
            <person name="Ohm R."/>
            <person name="Sun H."/>
            <person name="Tunlid A."/>
            <person name="Henrissat B."/>
            <person name="Grigoriev I.V."/>
            <person name="Hibbett D.S."/>
            <person name="Martin F."/>
        </authorList>
    </citation>
    <scope>NUCLEOTIDE SEQUENCE [LARGE SCALE GENOMIC DNA]</scope>
    <source>
        <strain evidence="2">LaAM-08-1</strain>
    </source>
</reference>
<dbReference type="HOGENOM" id="CLU_2654883_0_0_1"/>